<dbReference type="NCBIfam" id="TIGR00516">
    <property type="entry name" value="acpS"/>
    <property type="match status" value="1"/>
</dbReference>
<dbReference type="Proteomes" id="UP000254161">
    <property type="component" value="Unassembled WGS sequence"/>
</dbReference>
<comment type="similarity">
    <text evidence="8">Belongs to the P-Pant transferase superfamily. AcpS family.</text>
</comment>
<evidence type="ECO:0000256" key="6">
    <source>
        <dbReference type="ARBA" id="ARBA00023098"/>
    </source>
</evidence>
<keyword evidence="6 8" id="KW-0443">Lipid metabolism</keyword>
<dbReference type="Gene3D" id="3.90.470.20">
    <property type="entry name" value="4'-phosphopantetheinyl transferase domain"/>
    <property type="match status" value="1"/>
</dbReference>
<dbReference type="InterPro" id="IPR037143">
    <property type="entry name" value="4-PPantetheinyl_Trfase_dom_sf"/>
</dbReference>
<dbReference type="InterPro" id="IPR008278">
    <property type="entry name" value="4-PPantetheinyl_Trfase_dom"/>
</dbReference>
<keyword evidence="2 8" id="KW-0808">Transferase</keyword>
<proteinExistence type="inferred from homology"/>
<dbReference type="GO" id="GO:0005737">
    <property type="term" value="C:cytoplasm"/>
    <property type="evidence" value="ECO:0007669"/>
    <property type="project" value="UniProtKB-SubCell"/>
</dbReference>
<name>A0A381EGN6_CAMUP</name>
<evidence type="ECO:0000313" key="10">
    <source>
        <dbReference type="EMBL" id="SUX25927.1"/>
    </source>
</evidence>
<evidence type="ECO:0000256" key="8">
    <source>
        <dbReference type="HAMAP-Rule" id="MF_00101"/>
    </source>
</evidence>
<evidence type="ECO:0000256" key="2">
    <source>
        <dbReference type="ARBA" id="ARBA00022679"/>
    </source>
</evidence>
<organism evidence="10 11">
    <name type="scientific">Campylobacter upsaliensis</name>
    <dbReference type="NCBI Taxonomy" id="28080"/>
    <lineage>
        <taxon>Bacteria</taxon>
        <taxon>Pseudomonadati</taxon>
        <taxon>Campylobacterota</taxon>
        <taxon>Epsilonproteobacteria</taxon>
        <taxon>Campylobacterales</taxon>
        <taxon>Campylobacteraceae</taxon>
        <taxon>Campylobacter</taxon>
    </lineage>
</organism>
<evidence type="ECO:0000256" key="4">
    <source>
        <dbReference type="ARBA" id="ARBA00022832"/>
    </source>
</evidence>
<evidence type="ECO:0000256" key="3">
    <source>
        <dbReference type="ARBA" id="ARBA00022723"/>
    </source>
</evidence>
<reference evidence="10 11" key="1">
    <citation type="submission" date="2018-06" db="EMBL/GenBank/DDBJ databases">
        <authorList>
            <consortium name="Pathogen Informatics"/>
            <person name="Doyle S."/>
        </authorList>
    </citation>
    <scope>NUCLEOTIDE SEQUENCE [LARGE SCALE GENOMIC DNA]</scope>
    <source>
        <strain evidence="10 11">NCTC12264</strain>
    </source>
</reference>
<evidence type="ECO:0000259" key="9">
    <source>
        <dbReference type="Pfam" id="PF01648"/>
    </source>
</evidence>
<dbReference type="InterPro" id="IPR004568">
    <property type="entry name" value="Ppantetheine-prot_Trfase_dom"/>
</dbReference>
<dbReference type="InterPro" id="IPR002582">
    <property type="entry name" value="ACPS"/>
</dbReference>
<keyword evidence="7 8" id="KW-0275">Fatty acid biosynthesis</keyword>
<protein>
    <recommendedName>
        <fullName evidence="8">Holo-[acyl-carrier-protein] synthase</fullName>
        <shortName evidence="8">Holo-ACP synthase</shortName>
        <ecNumber evidence="8">2.7.8.7</ecNumber>
    </recommendedName>
    <alternativeName>
        <fullName evidence="8">4'-phosphopantetheinyl transferase AcpS</fullName>
    </alternativeName>
</protein>
<feature type="binding site" evidence="8">
    <location>
        <position position="51"/>
    </location>
    <ligand>
        <name>Mg(2+)</name>
        <dbReference type="ChEBI" id="CHEBI:18420"/>
    </ligand>
</feature>
<evidence type="ECO:0000256" key="7">
    <source>
        <dbReference type="ARBA" id="ARBA00023160"/>
    </source>
</evidence>
<sequence length="115" mass="12766">MRVGCDLISIERVEKIYNKHGKIFLDKFLSPKEQALIKNPATLAGFWAAKEAASKALGVGISKHCGFLDMTISKSKRNAPKIKFSQKTSRKFHIKKAKVSITHDKGLVMAVVIVK</sequence>
<keyword evidence="4 8" id="KW-0276">Fatty acid metabolism</keyword>
<keyword evidence="1 8" id="KW-0444">Lipid biosynthesis</keyword>
<dbReference type="NCBIfam" id="TIGR00556">
    <property type="entry name" value="pantethn_trn"/>
    <property type="match status" value="1"/>
</dbReference>
<dbReference type="GO" id="GO:0008897">
    <property type="term" value="F:holo-[acyl-carrier-protein] synthase activity"/>
    <property type="evidence" value="ECO:0007669"/>
    <property type="project" value="UniProtKB-UniRule"/>
</dbReference>
<keyword evidence="8" id="KW-0963">Cytoplasm</keyword>
<evidence type="ECO:0000256" key="5">
    <source>
        <dbReference type="ARBA" id="ARBA00022842"/>
    </source>
</evidence>
<dbReference type="RefSeq" id="WP_004275600.1">
    <property type="nucleotide sequence ID" value="NZ_JANKIR010000003.1"/>
</dbReference>
<comment type="function">
    <text evidence="8">Transfers the 4'-phosphopantetheine moiety from coenzyme A to a Ser of acyl-carrier-protein.</text>
</comment>
<feature type="domain" description="4'-phosphopantetheinyl transferase" evidence="9">
    <location>
        <begin position="2"/>
        <end position="111"/>
    </location>
</feature>
<accession>A0A381EGN6</accession>
<dbReference type="EC" id="2.7.8.7" evidence="8"/>
<dbReference type="HAMAP" id="MF_00101">
    <property type="entry name" value="AcpS"/>
    <property type="match status" value="1"/>
</dbReference>
<feature type="binding site" evidence="8">
    <location>
        <position position="6"/>
    </location>
    <ligand>
        <name>Mg(2+)</name>
        <dbReference type="ChEBI" id="CHEBI:18420"/>
    </ligand>
</feature>
<keyword evidence="5 8" id="KW-0460">Magnesium</keyword>
<comment type="cofactor">
    <cofactor evidence="8">
        <name>Mg(2+)</name>
        <dbReference type="ChEBI" id="CHEBI:18420"/>
    </cofactor>
</comment>
<keyword evidence="3 8" id="KW-0479">Metal-binding</keyword>
<evidence type="ECO:0000313" key="11">
    <source>
        <dbReference type="Proteomes" id="UP000254161"/>
    </source>
</evidence>
<dbReference type="AlphaFoldDB" id="A0A381EGN6"/>
<evidence type="ECO:0000256" key="1">
    <source>
        <dbReference type="ARBA" id="ARBA00022516"/>
    </source>
</evidence>
<comment type="catalytic activity">
    <reaction evidence="8">
        <text>apo-[ACP] + CoA = holo-[ACP] + adenosine 3',5'-bisphosphate + H(+)</text>
        <dbReference type="Rhea" id="RHEA:12068"/>
        <dbReference type="Rhea" id="RHEA-COMP:9685"/>
        <dbReference type="Rhea" id="RHEA-COMP:9690"/>
        <dbReference type="ChEBI" id="CHEBI:15378"/>
        <dbReference type="ChEBI" id="CHEBI:29999"/>
        <dbReference type="ChEBI" id="CHEBI:57287"/>
        <dbReference type="ChEBI" id="CHEBI:58343"/>
        <dbReference type="ChEBI" id="CHEBI:64479"/>
        <dbReference type="EC" id="2.7.8.7"/>
    </reaction>
</comment>
<dbReference type="EMBL" id="UFUZ01000001">
    <property type="protein sequence ID" value="SUX25927.1"/>
    <property type="molecule type" value="Genomic_DNA"/>
</dbReference>
<dbReference type="SUPFAM" id="SSF56214">
    <property type="entry name" value="4'-phosphopantetheinyl transferase"/>
    <property type="match status" value="1"/>
</dbReference>
<gene>
    <name evidence="8 10" type="primary">acpS</name>
    <name evidence="10" type="ORF">NCTC12264_00126</name>
</gene>
<dbReference type="Pfam" id="PF01648">
    <property type="entry name" value="ACPS"/>
    <property type="match status" value="1"/>
</dbReference>
<dbReference type="GO" id="GO:0000287">
    <property type="term" value="F:magnesium ion binding"/>
    <property type="evidence" value="ECO:0007669"/>
    <property type="project" value="UniProtKB-UniRule"/>
</dbReference>
<dbReference type="GO" id="GO:0006633">
    <property type="term" value="P:fatty acid biosynthetic process"/>
    <property type="evidence" value="ECO:0007669"/>
    <property type="project" value="UniProtKB-UniRule"/>
</dbReference>
<comment type="subcellular location">
    <subcellularLocation>
        <location evidence="8">Cytoplasm</location>
    </subcellularLocation>
</comment>